<feature type="transmembrane region" description="Helical" evidence="2">
    <location>
        <begin position="569"/>
        <end position="590"/>
    </location>
</feature>
<dbReference type="EMBL" id="GG745328">
    <property type="protein sequence ID" value="KNE54023.1"/>
    <property type="molecule type" value="Genomic_DNA"/>
</dbReference>
<name>A0A0L0RUU1_ALLM3</name>
<feature type="region of interest" description="Disordered" evidence="1">
    <location>
        <begin position="800"/>
        <end position="837"/>
    </location>
</feature>
<keyword evidence="2" id="KW-1133">Transmembrane helix</keyword>
<evidence type="ECO:0000313" key="4">
    <source>
        <dbReference type="Proteomes" id="UP000054350"/>
    </source>
</evidence>
<feature type="region of interest" description="Disordered" evidence="1">
    <location>
        <begin position="1"/>
        <end position="22"/>
    </location>
</feature>
<feature type="transmembrane region" description="Helical" evidence="2">
    <location>
        <begin position="898"/>
        <end position="919"/>
    </location>
</feature>
<feature type="transmembrane region" description="Helical" evidence="2">
    <location>
        <begin position="92"/>
        <end position="114"/>
    </location>
</feature>
<keyword evidence="2" id="KW-0472">Membrane</keyword>
<sequence length="990" mass="105469">MFAGDALADTASGAPDPLPSNPPGYMVIPDDETIAALIVISWIVLDERKCHGAHHRSNESCDSKRASTTRIKRRGWFAPPRLTSKSDGRLELLLTSAIFIFIEATNALGFMLFTSFPVVPIWPVYYTIRTLVFVPVAGMSLLVITLRVSALCFKSLAIQERLWSLSIMTVAVVTPCTIVGNLLSAPHVDWSRNSAEDFGTDWSSQLLLLINAVFPVAAGAMTVCSVHAALIPLIWASGGERSQSWWKWRRGSRQQPASPQQPMICATAASATTLHDHTVDKNANSNASVGVPMSPGTTRVLSLSVNTTRVSSSLSASTACASVSASSGLAVSPAFPPSAVPVPVVAPPARSRPAHQIQSHLGFTFWLLTAAYLAGWAVLFLYHSLATTNLFLGMSISTSVTACCLIVESLFKLIVKARVARRADGANVMARSKRSSTKLAGPNATDSADHADSITSMGQLAVSSWPTLATFTAARPDGGHRGNKVKSVPNATSLGGLHALAEDDEIDARVGEMEVAAGEMLVDDSPPLAALQDAPGRHPSPTFVQSRPSLRSLQGAITIPPNETLLTRIFIVTSWVLSLLAFALVISVVVSSTSKSITSRSLLSRPSPRRTKSKRGDAAADTRAAQFFRRRSRCFGDSDGRLELLLLAAICIVGETTNALFTVLRAPFPAVSIWPEYYTARSILFFPVGGLSLLIITLRVSSLCFKSQSVRDRMWYAATAAVVLLTPPFIAGNMLLAPATDWNTSMSLQSRWWSVLLYVNAIFPVAALIMTAYSVRVALGCSTVHTGSTAATGAVSSTTDAVSTPLTTSPATARGSTTLQVPDAAPPPVRGVSRSRSIVSSLRVSATRRTTPSGTSNDKSIQTALGKTFGLLTAGYLVIWAAQLAYNTLATQNTFLRMAVTTSFTTCWLVVETLFKMIVRARVRNRRRAGPTAAAVARHKGSSGGGGEVRRASIGSMGQLDLGSVGELETPQVEKTIRPSGSSGQRLNEH</sequence>
<dbReference type="OrthoDB" id="5587441at2759"/>
<accession>A0A0L0RUU1</accession>
<feature type="transmembrane region" description="Helical" evidence="2">
    <location>
        <begin position="206"/>
        <end position="235"/>
    </location>
</feature>
<feature type="transmembrane region" description="Helical" evidence="2">
    <location>
        <begin position="126"/>
        <end position="150"/>
    </location>
</feature>
<feature type="region of interest" description="Disordered" evidence="1">
    <location>
        <begin position="929"/>
        <end position="990"/>
    </location>
</feature>
<feature type="transmembrane region" description="Helical" evidence="2">
    <location>
        <begin position="869"/>
        <end position="886"/>
    </location>
</feature>
<evidence type="ECO:0000256" key="2">
    <source>
        <dbReference type="SAM" id="Phobius"/>
    </source>
</evidence>
<reference evidence="3 4" key="1">
    <citation type="submission" date="2009-11" db="EMBL/GenBank/DDBJ databases">
        <title>Annotation of Allomyces macrogynus ATCC 38327.</title>
        <authorList>
            <consortium name="The Broad Institute Genome Sequencing Platform"/>
            <person name="Russ C."/>
            <person name="Cuomo C."/>
            <person name="Burger G."/>
            <person name="Gray M.W."/>
            <person name="Holland P.W.H."/>
            <person name="King N."/>
            <person name="Lang F.B.F."/>
            <person name="Roger A.J."/>
            <person name="Ruiz-Trillo I."/>
            <person name="Young S.K."/>
            <person name="Zeng Q."/>
            <person name="Gargeya S."/>
            <person name="Fitzgerald M."/>
            <person name="Haas B."/>
            <person name="Abouelleil A."/>
            <person name="Alvarado L."/>
            <person name="Arachchi H.M."/>
            <person name="Berlin A."/>
            <person name="Chapman S.B."/>
            <person name="Gearin G."/>
            <person name="Goldberg J."/>
            <person name="Griggs A."/>
            <person name="Gujja S."/>
            <person name="Hansen M."/>
            <person name="Heiman D."/>
            <person name="Howarth C."/>
            <person name="Larimer J."/>
            <person name="Lui A."/>
            <person name="MacDonald P.J.P."/>
            <person name="McCowen C."/>
            <person name="Montmayeur A."/>
            <person name="Murphy C."/>
            <person name="Neiman D."/>
            <person name="Pearson M."/>
            <person name="Priest M."/>
            <person name="Roberts A."/>
            <person name="Saif S."/>
            <person name="Shea T."/>
            <person name="Sisk P."/>
            <person name="Stolte C."/>
            <person name="Sykes S."/>
            <person name="Wortman J."/>
            <person name="Nusbaum C."/>
            <person name="Birren B."/>
        </authorList>
    </citation>
    <scope>NUCLEOTIDE SEQUENCE [LARGE SCALE GENOMIC DNA]</scope>
    <source>
        <strain evidence="3 4">ATCC 38327</strain>
    </source>
</reference>
<dbReference type="VEuPathDB" id="FungiDB:AMAG_17608"/>
<keyword evidence="2" id="KW-0812">Transmembrane</keyword>
<feature type="transmembrane region" description="Helical" evidence="2">
    <location>
        <begin position="683"/>
        <end position="702"/>
    </location>
</feature>
<evidence type="ECO:0000313" key="3">
    <source>
        <dbReference type="EMBL" id="KNE54023.1"/>
    </source>
</evidence>
<feature type="compositionally biased region" description="Polar residues" evidence="1">
    <location>
        <begin position="805"/>
        <end position="820"/>
    </location>
</feature>
<protein>
    <submittedName>
        <fullName evidence="3">Uncharacterized protein</fullName>
    </submittedName>
</protein>
<feature type="compositionally biased region" description="Polar residues" evidence="1">
    <location>
        <begin position="979"/>
        <end position="990"/>
    </location>
</feature>
<dbReference type="AlphaFoldDB" id="A0A0L0RUU1"/>
<reference evidence="4" key="2">
    <citation type="submission" date="2009-11" db="EMBL/GenBank/DDBJ databases">
        <title>The Genome Sequence of Allomyces macrogynus strain ATCC 38327.</title>
        <authorList>
            <consortium name="The Broad Institute Genome Sequencing Platform"/>
            <person name="Russ C."/>
            <person name="Cuomo C."/>
            <person name="Shea T."/>
            <person name="Young S.K."/>
            <person name="Zeng Q."/>
            <person name="Koehrsen M."/>
            <person name="Haas B."/>
            <person name="Borodovsky M."/>
            <person name="Guigo R."/>
            <person name="Alvarado L."/>
            <person name="Berlin A."/>
            <person name="Borenstein D."/>
            <person name="Chen Z."/>
            <person name="Engels R."/>
            <person name="Freedman E."/>
            <person name="Gellesch M."/>
            <person name="Goldberg J."/>
            <person name="Griggs A."/>
            <person name="Gujja S."/>
            <person name="Heiman D."/>
            <person name="Hepburn T."/>
            <person name="Howarth C."/>
            <person name="Jen D."/>
            <person name="Larson L."/>
            <person name="Lewis B."/>
            <person name="Mehta T."/>
            <person name="Park D."/>
            <person name="Pearson M."/>
            <person name="Roberts A."/>
            <person name="Saif S."/>
            <person name="Shenoy N."/>
            <person name="Sisk P."/>
            <person name="Stolte C."/>
            <person name="Sykes S."/>
            <person name="Walk T."/>
            <person name="White J."/>
            <person name="Yandava C."/>
            <person name="Burger G."/>
            <person name="Gray M.W."/>
            <person name="Holland P.W.H."/>
            <person name="King N."/>
            <person name="Lang F.B.F."/>
            <person name="Roger A.J."/>
            <person name="Ruiz-Trillo I."/>
            <person name="Lander E."/>
            <person name="Nusbaum C."/>
        </authorList>
    </citation>
    <scope>NUCLEOTIDE SEQUENCE [LARGE SCALE GENOMIC DNA]</scope>
    <source>
        <strain evidence="4">ATCC 38327</strain>
    </source>
</reference>
<gene>
    <name evidence="3" type="ORF">AMAG_17608</name>
</gene>
<organism evidence="3 4">
    <name type="scientific">Allomyces macrogynus (strain ATCC 38327)</name>
    <name type="common">Allomyces javanicus var. macrogynus</name>
    <dbReference type="NCBI Taxonomy" id="578462"/>
    <lineage>
        <taxon>Eukaryota</taxon>
        <taxon>Fungi</taxon>
        <taxon>Fungi incertae sedis</taxon>
        <taxon>Blastocladiomycota</taxon>
        <taxon>Blastocladiomycetes</taxon>
        <taxon>Blastocladiales</taxon>
        <taxon>Blastocladiaceae</taxon>
        <taxon>Allomyces</taxon>
    </lineage>
</organism>
<feature type="region of interest" description="Disordered" evidence="1">
    <location>
        <begin position="431"/>
        <end position="450"/>
    </location>
</feature>
<feature type="transmembrane region" description="Helical" evidence="2">
    <location>
        <begin position="755"/>
        <end position="775"/>
    </location>
</feature>
<dbReference type="Proteomes" id="UP000054350">
    <property type="component" value="Unassembled WGS sequence"/>
</dbReference>
<evidence type="ECO:0000256" key="1">
    <source>
        <dbReference type="SAM" id="MobiDB-lite"/>
    </source>
</evidence>
<feature type="transmembrane region" description="Helical" evidence="2">
    <location>
        <begin position="162"/>
        <end position="186"/>
    </location>
</feature>
<feature type="transmembrane region" description="Helical" evidence="2">
    <location>
        <begin position="361"/>
        <end position="384"/>
    </location>
</feature>
<proteinExistence type="predicted"/>
<feature type="transmembrane region" description="Helical" evidence="2">
    <location>
        <begin position="714"/>
        <end position="735"/>
    </location>
</feature>
<keyword evidence="4" id="KW-1185">Reference proteome</keyword>